<protein>
    <submittedName>
        <fullName evidence="2">Methyltransferase type 11</fullName>
    </submittedName>
</protein>
<accession>A0A0G0A9E1</accession>
<dbReference type="Pfam" id="PF08241">
    <property type="entry name" value="Methyltransf_11"/>
    <property type="match status" value="1"/>
</dbReference>
<dbReference type="Proteomes" id="UP000033995">
    <property type="component" value="Unassembled WGS sequence"/>
</dbReference>
<dbReference type="InterPro" id="IPR013216">
    <property type="entry name" value="Methyltransf_11"/>
</dbReference>
<dbReference type="AlphaFoldDB" id="A0A0G0A9E1"/>
<dbReference type="CDD" id="cd02440">
    <property type="entry name" value="AdoMet_MTases"/>
    <property type="match status" value="1"/>
</dbReference>
<keyword evidence="2" id="KW-0808">Transferase</keyword>
<reference evidence="2 3" key="1">
    <citation type="journal article" date="2015" name="Nature">
        <title>rRNA introns, odd ribosomes, and small enigmatic genomes across a large radiation of phyla.</title>
        <authorList>
            <person name="Brown C.T."/>
            <person name="Hug L.A."/>
            <person name="Thomas B.C."/>
            <person name="Sharon I."/>
            <person name="Castelle C.J."/>
            <person name="Singh A."/>
            <person name="Wilkins M.J."/>
            <person name="Williams K.H."/>
            <person name="Banfield J.F."/>
        </authorList>
    </citation>
    <scope>NUCLEOTIDE SEQUENCE [LARGE SCALE GENOMIC DNA]</scope>
</reference>
<dbReference type="InterPro" id="IPR029063">
    <property type="entry name" value="SAM-dependent_MTases_sf"/>
</dbReference>
<dbReference type="PANTHER" id="PTHR43861">
    <property type="entry name" value="TRANS-ACONITATE 2-METHYLTRANSFERASE-RELATED"/>
    <property type="match status" value="1"/>
</dbReference>
<name>A0A0G0A9E1_9BACT</name>
<comment type="caution">
    <text evidence="2">The sequence shown here is derived from an EMBL/GenBank/DDBJ whole genome shotgun (WGS) entry which is preliminary data.</text>
</comment>
<sequence length="228" mass="26346">MNNYIWDKLFKKYEQSVKKDENADFAYESLVNTLSILSLCDNLGVALDLGCGDGRFTKELEVRCQKTFAVDLSDSMLKQAKKVCLNTTFLKVDLENKFPKFNTKFDLITCKLVLMYLTNIENLACETYKILNKNGALVVSVTHPMKWMDKTSYLKEDVVPGEIANDKNLKVTFKSRTIQTYINTFTKYGFHLEVVLETGVPDSFVIKYPDYLAFQKKPYRLNLKFVKK</sequence>
<evidence type="ECO:0000313" key="2">
    <source>
        <dbReference type="EMBL" id="KKP47961.1"/>
    </source>
</evidence>
<keyword evidence="2" id="KW-0489">Methyltransferase</keyword>
<gene>
    <name evidence="2" type="ORF">UR38_C0002G0064</name>
</gene>
<dbReference type="SUPFAM" id="SSF53335">
    <property type="entry name" value="S-adenosyl-L-methionine-dependent methyltransferases"/>
    <property type="match status" value="1"/>
</dbReference>
<evidence type="ECO:0000313" key="3">
    <source>
        <dbReference type="Proteomes" id="UP000033995"/>
    </source>
</evidence>
<proteinExistence type="predicted"/>
<dbReference type="GO" id="GO:0032259">
    <property type="term" value="P:methylation"/>
    <property type="evidence" value="ECO:0007669"/>
    <property type="project" value="UniProtKB-KW"/>
</dbReference>
<dbReference type="Gene3D" id="3.40.50.150">
    <property type="entry name" value="Vaccinia Virus protein VP39"/>
    <property type="match status" value="1"/>
</dbReference>
<dbReference type="GO" id="GO:0008757">
    <property type="term" value="F:S-adenosylmethionine-dependent methyltransferase activity"/>
    <property type="evidence" value="ECO:0007669"/>
    <property type="project" value="InterPro"/>
</dbReference>
<organism evidence="2 3">
    <name type="scientific">Candidatus Woesebacteria bacterium GW2011_GWA2_33_28</name>
    <dbReference type="NCBI Taxonomy" id="1618561"/>
    <lineage>
        <taxon>Bacteria</taxon>
        <taxon>Candidatus Woeseibacteriota</taxon>
    </lineage>
</organism>
<evidence type="ECO:0000259" key="1">
    <source>
        <dbReference type="Pfam" id="PF08241"/>
    </source>
</evidence>
<feature type="domain" description="Methyltransferase type 11" evidence="1">
    <location>
        <begin position="47"/>
        <end position="139"/>
    </location>
</feature>
<dbReference type="EMBL" id="LBOZ01000002">
    <property type="protein sequence ID" value="KKP47961.1"/>
    <property type="molecule type" value="Genomic_DNA"/>
</dbReference>